<keyword evidence="2" id="KW-0813">Transport</keyword>
<evidence type="ECO:0000313" key="9">
    <source>
        <dbReference type="Proteomes" id="UP000326759"/>
    </source>
</evidence>
<dbReference type="Pfam" id="PF01490">
    <property type="entry name" value="Aa_trans"/>
    <property type="match status" value="1"/>
</dbReference>
<evidence type="ECO:0000256" key="5">
    <source>
        <dbReference type="ARBA" id="ARBA00023136"/>
    </source>
</evidence>
<evidence type="ECO:0000256" key="3">
    <source>
        <dbReference type="ARBA" id="ARBA00022692"/>
    </source>
</evidence>
<keyword evidence="5 6" id="KW-0472">Membrane</keyword>
<dbReference type="PANTHER" id="PTHR48017">
    <property type="entry name" value="OS05G0424000 PROTEIN-RELATED"/>
    <property type="match status" value="1"/>
</dbReference>
<reference evidence="8 9" key="1">
    <citation type="journal article" date="2019" name="PLoS Biol.">
        <title>Sex chromosomes control vertical transmission of feminizing Wolbachia symbionts in an isopod.</title>
        <authorList>
            <person name="Becking T."/>
            <person name="Chebbi M.A."/>
            <person name="Giraud I."/>
            <person name="Moumen B."/>
            <person name="Laverre T."/>
            <person name="Caubet Y."/>
            <person name="Peccoud J."/>
            <person name="Gilbert C."/>
            <person name="Cordaux R."/>
        </authorList>
    </citation>
    <scope>NUCLEOTIDE SEQUENCE [LARGE SCALE GENOMIC DNA]</scope>
    <source>
        <strain evidence="8">ANa2</strain>
        <tissue evidence="8">Whole body excluding digestive tract and cuticle</tissue>
    </source>
</reference>
<protein>
    <submittedName>
        <fullName evidence="8">Lysine histidine transporter 1</fullName>
    </submittedName>
</protein>
<feature type="transmembrane region" description="Helical" evidence="6">
    <location>
        <begin position="182"/>
        <end position="206"/>
    </location>
</feature>
<keyword evidence="9" id="KW-1185">Reference proteome</keyword>
<comment type="subcellular location">
    <subcellularLocation>
        <location evidence="1">Membrane</location>
    </subcellularLocation>
</comment>
<gene>
    <name evidence="8" type="primary">LHT1</name>
    <name evidence="8" type="ORF">Anas_11536</name>
</gene>
<comment type="caution">
    <text evidence="8">The sequence shown here is derived from an EMBL/GenBank/DDBJ whole genome shotgun (WGS) entry which is preliminary data.</text>
</comment>
<organism evidence="8 9">
    <name type="scientific">Armadillidium nasatum</name>
    <dbReference type="NCBI Taxonomy" id="96803"/>
    <lineage>
        <taxon>Eukaryota</taxon>
        <taxon>Metazoa</taxon>
        <taxon>Ecdysozoa</taxon>
        <taxon>Arthropoda</taxon>
        <taxon>Crustacea</taxon>
        <taxon>Multicrustacea</taxon>
        <taxon>Malacostraca</taxon>
        <taxon>Eumalacostraca</taxon>
        <taxon>Peracarida</taxon>
        <taxon>Isopoda</taxon>
        <taxon>Oniscidea</taxon>
        <taxon>Crinocheta</taxon>
        <taxon>Armadillidiidae</taxon>
        <taxon>Armadillidium</taxon>
    </lineage>
</organism>
<dbReference type="Proteomes" id="UP000326759">
    <property type="component" value="Unassembled WGS sequence"/>
</dbReference>
<dbReference type="EMBL" id="SEYY01019679">
    <property type="protein sequence ID" value="KAB7498015.1"/>
    <property type="molecule type" value="Genomic_DNA"/>
</dbReference>
<keyword evidence="3 6" id="KW-0812">Transmembrane</keyword>
<feature type="domain" description="Amino acid transporter transmembrane" evidence="7">
    <location>
        <begin position="21"/>
        <end position="210"/>
    </location>
</feature>
<dbReference type="InterPro" id="IPR013057">
    <property type="entry name" value="AA_transpt_TM"/>
</dbReference>
<feature type="transmembrane region" description="Helical" evidence="6">
    <location>
        <begin position="136"/>
        <end position="162"/>
    </location>
</feature>
<evidence type="ECO:0000256" key="1">
    <source>
        <dbReference type="ARBA" id="ARBA00004370"/>
    </source>
</evidence>
<dbReference type="OrthoDB" id="655540at2759"/>
<evidence type="ECO:0000256" key="4">
    <source>
        <dbReference type="ARBA" id="ARBA00022989"/>
    </source>
</evidence>
<feature type="transmembrane region" description="Helical" evidence="6">
    <location>
        <begin position="57"/>
        <end position="85"/>
    </location>
</feature>
<keyword evidence="4 6" id="KW-1133">Transmembrane helix</keyword>
<dbReference type="GO" id="GO:0016020">
    <property type="term" value="C:membrane"/>
    <property type="evidence" value="ECO:0007669"/>
    <property type="project" value="UniProtKB-SubCell"/>
</dbReference>
<accession>A0A5N5SVS6</accession>
<evidence type="ECO:0000259" key="7">
    <source>
        <dbReference type="Pfam" id="PF01490"/>
    </source>
</evidence>
<evidence type="ECO:0000313" key="8">
    <source>
        <dbReference type="EMBL" id="KAB7498015.1"/>
    </source>
</evidence>
<proteinExistence type="predicted"/>
<evidence type="ECO:0000256" key="6">
    <source>
        <dbReference type="SAM" id="Phobius"/>
    </source>
</evidence>
<name>A0A5N5SVS6_9CRUS</name>
<sequence>MPRTLKDTNYAKRLIVNFRRVSLALVLAANIGSSIVFTILISEMINSVFDQLSVCEYIIIAVAASVFAVLSTLIAILIIIVKIFLDYEKEFVYPYPEHPNPTFPSFSLGFGAILFSFGGMSVFPTIQNDMKDRTKFWKSVVIGFGTILTLYFPIALFGYIYIGDAVSDNVILSFDSCPSISVAIAFEIFNLLGTFIITLSPVFQALEAIFGVPSGRIKN</sequence>
<dbReference type="AlphaFoldDB" id="A0A5N5SVS6"/>
<evidence type="ECO:0000256" key="2">
    <source>
        <dbReference type="ARBA" id="ARBA00022448"/>
    </source>
</evidence>
<feature type="transmembrane region" description="Helical" evidence="6">
    <location>
        <begin position="20"/>
        <end position="45"/>
    </location>
</feature>